<evidence type="ECO:0000256" key="4">
    <source>
        <dbReference type="ARBA" id="ARBA00011335"/>
    </source>
</evidence>
<evidence type="ECO:0000256" key="5">
    <source>
        <dbReference type="ARBA" id="ARBA00017467"/>
    </source>
</evidence>
<dbReference type="GeneID" id="27342269"/>
<organism evidence="13 14">
    <name type="scientific">Cladophialophora immunda</name>
    <dbReference type="NCBI Taxonomy" id="569365"/>
    <lineage>
        <taxon>Eukaryota</taxon>
        <taxon>Fungi</taxon>
        <taxon>Dikarya</taxon>
        <taxon>Ascomycota</taxon>
        <taxon>Pezizomycotina</taxon>
        <taxon>Eurotiomycetes</taxon>
        <taxon>Chaetothyriomycetidae</taxon>
        <taxon>Chaetothyriales</taxon>
        <taxon>Herpotrichiellaceae</taxon>
        <taxon>Cladophialophora</taxon>
    </lineage>
</organism>
<dbReference type="HOGENOM" id="CLU_064541_0_0_1"/>
<feature type="transmembrane region" description="Helical" evidence="12">
    <location>
        <begin position="213"/>
        <end position="231"/>
    </location>
</feature>
<dbReference type="AlphaFoldDB" id="A0A0D2CN21"/>
<dbReference type="VEuPathDB" id="FungiDB:PV07_03075"/>
<accession>A0A0D2CN21</accession>
<reference evidence="13 14" key="1">
    <citation type="submission" date="2015-01" db="EMBL/GenBank/DDBJ databases">
        <title>The Genome Sequence of Cladophialophora immunda CBS83496.</title>
        <authorList>
            <consortium name="The Broad Institute Genomics Platform"/>
            <person name="Cuomo C."/>
            <person name="de Hoog S."/>
            <person name="Gorbushina A."/>
            <person name="Stielow B."/>
            <person name="Teixiera M."/>
            <person name="Abouelleil A."/>
            <person name="Chapman S.B."/>
            <person name="Priest M."/>
            <person name="Young S.K."/>
            <person name="Wortman J."/>
            <person name="Nusbaum C."/>
            <person name="Birren B."/>
        </authorList>
    </citation>
    <scope>NUCLEOTIDE SEQUENCE [LARGE SCALE GENOMIC DNA]</scope>
    <source>
        <strain evidence="13 14">CBS 83496</strain>
    </source>
</reference>
<feature type="compositionally biased region" description="Polar residues" evidence="11">
    <location>
        <begin position="242"/>
        <end position="270"/>
    </location>
</feature>
<dbReference type="InterPro" id="IPR013969">
    <property type="entry name" value="Oligosacch_biosynth_Alg14"/>
</dbReference>
<evidence type="ECO:0000256" key="1">
    <source>
        <dbReference type="ARBA" id="ARBA00004389"/>
    </source>
</evidence>
<dbReference type="STRING" id="569365.A0A0D2CN21"/>
<evidence type="ECO:0000313" key="14">
    <source>
        <dbReference type="Proteomes" id="UP000054466"/>
    </source>
</evidence>
<dbReference type="GO" id="GO:0043541">
    <property type="term" value="C:UDP-N-acetylglucosamine transferase complex"/>
    <property type="evidence" value="ECO:0007669"/>
    <property type="project" value="TreeGrafter"/>
</dbReference>
<dbReference type="GO" id="GO:0031965">
    <property type="term" value="C:nuclear membrane"/>
    <property type="evidence" value="ECO:0007669"/>
    <property type="project" value="UniProtKB-SubCell"/>
</dbReference>
<dbReference type="GO" id="GO:0004577">
    <property type="term" value="F:N-acetylglucosaminyldiphosphodolichol N-acetylglucosaminyltransferase activity"/>
    <property type="evidence" value="ECO:0007669"/>
    <property type="project" value="TreeGrafter"/>
</dbReference>
<evidence type="ECO:0000256" key="9">
    <source>
        <dbReference type="ARBA" id="ARBA00023136"/>
    </source>
</evidence>
<evidence type="ECO:0000256" key="7">
    <source>
        <dbReference type="ARBA" id="ARBA00022824"/>
    </source>
</evidence>
<sequence length="328" mass="36459">MEIQRTQFRQTRGIFPGGAMIWMAMFTPLITISPGRQPLLFTFASILILSSLSFFRLVQVLRRQPISRRPRPSSRNPTHLLVVLGSGGHTAEMLIILSQYHRLQLNFTKRTYLVSSGDDFSAAKAREFEAEMLSNLKESSSLYSSEEPTSNYNVVTVHRARRVHQSLLTAPFTSLRCLWDCLNVLRGTHRDFQSQPGDEDPASYPDLILTNGPGTGVIVVLASIILLFFGFSGPSAMLPRSQDASARSRPSANAHSTPDTSTTGSGERVSQSGQMRTIFIESWARVKTLSLSGILLKPFVDRFLVQWPQLAENQGKARNVEFVGSLVT</sequence>
<feature type="transmembrane region" description="Helical" evidence="12">
    <location>
        <begin position="12"/>
        <end position="33"/>
    </location>
</feature>
<keyword evidence="9 12" id="KW-0472">Membrane</keyword>
<dbReference type="PANTHER" id="PTHR12154">
    <property type="entry name" value="GLYCOSYL TRANSFERASE-RELATED"/>
    <property type="match status" value="1"/>
</dbReference>
<comment type="subcellular location">
    <subcellularLocation>
        <location evidence="1">Endoplasmic reticulum membrane</location>
        <topology evidence="1">Single-pass membrane protein</topology>
    </subcellularLocation>
    <subcellularLocation>
        <location evidence="2">Nucleus membrane</location>
        <topology evidence="2">Single-pass membrane protein</topology>
    </subcellularLocation>
</comment>
<evidence type="ECO:0000256" key="2">
    <source>
        <dbReference type="ARBA" id="ARBA00004590"/>
    </source>
</evidence>
<feature type="transmembrane region" description="Helical" evidence="12">
    <location>
        <begin position="39"/>
        <end position="58"/>
    </location>
</feature>
<keyword evidence="6 12" id="KW-0812">Transmembrane</keyword>
<dbReference type="OrthoDB" id="37659at2759"/>
<evidence type="ECO:0000256" key="10">
    <source>
        <dbReference type="ARBA" id="ARBA00032062"/>
    </source>
</evidence>
<evidence type="ECO:0000256" key="12">
    <source>
        <dbReference type="SAM" id="Phobius"/>
    </source>
</evidence>
<gene>
    <name evidence="13" type="ORF">PV07_03075</name>
</gene>
<evidence type="ECO:0000256" key="6">
    <source>
        <dbReference type="ARBA" id="ARBA00022692"/>
    </source>
</evidence>
<dbReference type="EMBL" id="KN847041">
    <property type="protein sequence ID" value="KIW31425.1"/>
    <property type="molecule type" value="Genomic_DNA"/>
</dbReference>
<keyword evidence="14" id="KW-1185">Reference proteome</keyword>
<proteinExistence type="inferred from homology"/>
<keyword evidence="8 12" id="KW-1133">Transmembrane helix</keyword>
<name>A0A0D2CN21_9EURO</name>
<keyword evidence="7" id="KW-0256">Endoplasmic reticulum</keyword>
<evidence type="ECO:0000256" key="8">
    <source>
        <dbReference type="ARBA" id="ARBA00022989"/>
    </source>
</evidence>
<dbReference type="PANTHER" id="PTHR12154:SF4">
    <property type="entry name" value="UDP-N-ACETYLGLUCOSAMINE TRANSFERASE SUBUNIT ALG14 HOMOLOG"/>
    <property type="match status" value="1"/>
</dbReference>
<dbReference type="RefSeq" id="XP_016251641.1">
    <property type="nucleotide sequence ID" value="XM_016389739.1"/>
</dbReference>
<protein>
    <recommendedName>
        <fullName evidence="5">UDP-N-acetylglucosamine transferase subunit ALG14</fullName>
    </recommendedName>
    <alternativeName>
        <fullName evidence="10">Asparagine-linked glycosylation protein 14</fullName>
    </alternativeName>
</protein>
<comment type="similarity">
    <text evidence="3">Belongs to the ALG14 family.</text>
</comment>
<evidence type="ECO:0000313" key="13">
    <source>
        <dbReference type="EMBL" id="KIW31425.1"/>
    </source>
</evidence>
<evidence type="ECO:0000256" key="3">
    <source>
        <dbReference type="ARBA" id="ARBA00009731"/>
    </source>
</evidence>
<dbReference type="Proteomes" id="UP000054466">
    <property type="component" value="Unassembled WGS sequence"/>
</dbReference>
<comment type="subunit">
    <text evidence="4">Heterodimer with ALG13 to form a functional enzyme.</text>
</comment>
<dbReference type="Pfam" id="PF08660">
    <property type="entry name" value="Alg14"/>
    <property type="match status" value="1"/>
</dbReference>
<feature type="region of interest" description="Disordered" evidence="11">
    <location>
        <begin position="240"/>
        <end position="270"/>
    </location>
</feature>
<evidence type="ECO:0000256" key="11">
    <source>
        <dbReference type="SAM" id="MobiDB-lite"/>
    </source>
</evidence>
<dbReference type="GO" id="GO:0006488">
    <property type="term" value="P:dolichol-linked oligosaccharide biosynthetic process"/>
    <property type="evidence" value="ECO:0007669"/>
    <property type="project" value="InterPro"/>
</dbReference>